<organism evidence="2">
    <name type="scientific">marine metagenome</name>
    <dbReference type="NCBI Taxonomy" id="408172"/>
    <lineage>
        <taxon>unclassified sequences</taxon>
        <taxon>metagenomes</taxon>
        <taxon>ecological metagenomes</taxon>
    </lineage>
</organism>
<reference evidence="2" key="1">
    <citation type="submission" date="2018-05" db="EMBL/GenBank/DDBJ databases">
        <authorList>
            <person name="Lanie J.A."/>
            <person name="Ng W.-L."/>
            <person name="Kazmierczak K.M."/>
            <person name="Andrzejewski T.M."/>
            <person name="Davidsen T.M."/>
            <person name="Wayne K.J."/>
            <person name="Tettelin H."/>
            <person name="Glass J.I."/>
            <person name="Rusch D."/>
            <person name="Podicherti R."/>
            <person name="Tsui H.-C.T."/>
            <person name="Winkler M.E."/>
        </authorList>
    </citation>
    <scope>NUCLEOTIDE SEQUENCE</scope>
</reference>
<evidence type="ECO:0000313" key="2">
    <source>
        <dbReference type="EMBL" id="SVB77974.1"/>
    </source>
</evidence>
<protein>
    <submittedName>
        <fullName evidence="2">Uncharacterized protein</fullName>
    </submittedName>
</protein>
<accession>A0A382GT10</accession>
<evidence type="ECO:0000256" key="1">
    <source>
        <dbReference type="SAM" id="MobiDB-lite"/>
    </source>
</evidence>
<feature type="region of interest" description="Disordered" evidence="1">
    <location>
        <begin position="78"/>
        <end position="108"/>
    </location>
</feature>
<feature type="compositionally biased region" description="Basic residues" evidence="1">
    <location>
        <begin position="98"/>
        <end position="108"/>
    </location>
</feature>
<dbReference type="AlphaFoldDB" id="A0A382GT10"/>
<name>A0A382GT10_9ZZZZ</name>
<proteinExistence type="predicted"/>
<sequence>MIGVAVMATFIFLQIPPQNSLTNDELQGKINTAKQSFVEAETKILGSTPIPDDTPLIPHPDPEKCVCKGTGKIIQGDGHITPCPYHGEKESPPTTGTTKKRRRLFRRN</sequence>
<gene>
    <name evidence="2" type="ORF">METZ01_LOCUS230828</name>
</gene>
<dbReference type="EMBL" id="UINC01057137">
    <property type="protein sequence ID" value="SVB77974.1"/>
    <property type="molecule type" value="Genomic_DNA"/>
</dbReference>